<dbReference type="eggNOG" id="ENOG502ZUXV">
    <property type="taxonomic scope" value="Bacteria"/>
</dbReference>
<dbReference type="Proteomes" id="UP000001318">
    <property type="component" value="Chromosome"/>
</dbReference>
<accession>B0RGJ1</accession>
<keyword evidence="2" id="KW-1185">Reference proteome</keyword>
<dbReference type="AlphaFoldDB" id="B0RGJ1"/>
<evidence type="ECO:0000313" key="2">
    <source>
        <dbReference type="Proteomes" id="UP000001318"/>
    </source>
</evidence>
<name>B0RGJ1_CLASE</name>
<sequence>MHDESPHNTVLGVFATEPEASQFADEVEAQFPQGVIYTSFRVGYRYDRGPGHVEFGPARG</sequence>
<dbReference type="RefSeq" id="WP_012299597.1">
    <property type="nucleotide sequence ID" value="NC_010407.1"/>
</dbReference>
<protein>
    <submittedName>
        <fullName evidence="1">Uncharacterized protein</fullName>
    </submittedName>
</protein>
<organism evidence="1 2">
    <name type="scientific">Clavibacter sepedonicus</name>
    <name type="common">Clavibacter michiganensis subsp. sepedonicus</name>
    <dbReference type="NCBI Taxonomy" id="31964"/>
    <lineage>
        <taxon>Bacteria</taxon>
        <taxon>Bacillati</taxon>
        <taxon>Actinomycetota</taxon>
        <taxon>Actinomycetes</taxon>
        <taxon>Micrococcales</taxon>
        <taxon>Microbacteriaceae</taxon>
        <taxon>Clavibacter</taxon>
    </lineage>
</organism>
<gene>
    <name evidence="1" type="ordered locus">CMS2310</name>
</gene>
<dbReference type="EMBL" id="AM849034">
    <property type="protein sequence ID" value="CAQ02397.1"/>
    <property type="molecule type" value="Genomic_DNA"/>
</dbReference>
<evidence type="ECO:0000313" key="1">
    <source>
        <dbReference type="EMBL" id="CAQ02397.1"/>
    </source>
</evidence>
<dbReference type="KEGG" id="cms:CMS2310"/>
<dbReference type="GeneID" id="29471091"/>
<dbReference type="HOGENOM" id="CLU_2932959_0_0_11"/>
<reference evidence="1 2" key="1">
    <citation type="journal article" date="2008" name="J. Bacteriol.">
        <title>Genome of the actinomycete plant pathogen Clavibacter michiganensis subsp. sepedonicus suggests recent niche adaptation.</title>
        <authorList>
            <person name="Bentley S.D."/>
            <person name="Corton C."/>
            <person name="Brown S.E."/>
            <person name="Barron A."/>
            <person name="Clark L."/>
            <person name="Doggett J."/>
            <person name="Harris B."/>
            <person name="Ormond D."/>
            <person name="Quail M.A."/>
            <person name="May G."/>
            <person name="Francis D."/>
            <person name="Knudson D."/>
            <person name="Parkhill J."/>
            <person name="Ishimaru C.A."/>
        </authorList>
    </citation>
    <scope>NUCLEOTIDE SEQUENCE [LARGE SCALE GENOMIC DNA]</scope>
    <source>
        <strain evidence="2">ATCC 33113 / DSM 20744 / JCM 9667 / LMG 2889 / ICMP 2535 / C-1</strain>
    </source>
</reference>
<proteinExistence type="predicted"/>